<evidence type="ECO:0000256" key="1">
    <source>
        <dbReference type="ARBA" id="ARBA00022729"/>
    </source>
</evidence>
<dbReference type="SUPFAM" id="SSF51110">
    <property type="entry name" value="alpha-D-mannose-specific plant lectins"/>
    <property type="match status" value="2"/>
</dbReference>
<dbReference type="InterPro" id="IPR003609">
    <property type="entry name" value="Pan_app"/>
</dbReference>
<dbReference type="AlphaFoldDB" id="A0AAD5IJA8"/>
<dbReference type="FunFam" id="2.90.10.10:FF:000026">
    <property type="entry name" value="Serine/threonine-protein kinase"/>
    <property type="match status" value="1"/>
</dbReference>
<dbReference type="InterPro" id="IPR036426">
    <property type="entry name" value="Bulb-type_lectin_dom_sf"/>
</dbReference>
<evidence type="ECO:0000256" key="2">
    <source>
        <dbReference type="ARBA" id="ARBA00023157"/>
    </source>
</evidence>
<accession>A0AAD5IJA8</accession>
<sequence length="338" mass="37784">MVVKIRSLRLRILSERQWLLCWCFLAGIPEKTVVWTANRDDPPVSANSTLLFTAAEGRLVLQTAQYPDTDITTDILRSASYASMLDTGNFVLYDSDGRITWQSFTHPTDTLLPTQRLAAGMQLISSASKTDQSTGTFGLYMQHDGNLVQYPKDAIAIEYAYWASNTNGMGDKVSLTLGEDGNLYLVNATEFNVRNITGQVYATRGTIYLLRIDWDGLFRLYSHNLDPDSSWSVLMNNKDDRCAPWGLCGLNSFCILNDQEPGCNCLPGFAPVIQGNWTSGCERNFTTQSCKNKGKKYSIRKEDNTIWEDVSYSVSSQTSKEECSKACLDDCNCEAALY</sequence>
<dbReference type="PROSITE" id="PS50927">
    <property type="entry name" value="BULB_LECTIN"/>
    <property type="match status" value="2"/>
</dbReference>
<dbReference type="PANTHER" id="PTHR47976:SF7">
    <property type="entry name" value="RECEPTOR-LIKE SERINE_THREONINE-PROTEIN KINASE"/>
    <property type="match status" value="1"/>
</dbReference>
<evidence type="ECO:0000256" key="3">
    <source>
        <dbReference type="ARBA" id="ARBA00023180"/>
    </source>
</evidence>
<protein>
    <submittedName>
        <fullName evidence="6">Uncharacterized protein</fullName>
    </submittedName>
</protein>
<dbReference type="Gene3D" id="2.90.10.10">
    <property type="entry name" value="Bulb-type lectin domain"/>
    <property type="match status" value="2"/>
</dbReference>
<dbReference type="PROSITE" id="PS50948">
    <property type="entry name" value="PAN"/>
    <property type="match status" value="1"/>
</dbReference>
<feature type="domain" description="Bulb-type lectin" evidence="4">
    <location>
        <begin position="1"/>
        <end position="105"/>
    </location>
</feature>
<reference evidence="6" key="1">
    <citation type="journal article" date="2022" name="Plant J.">
        <title>Strategies of tolerance reflected in two North American maple genomes.</title>
        <authorList>
            <person name="McEvoy S.L."/>
            <person name="Sezen U.U."/>
            <person name="Trouern-Trend A."/>
            <person name="McMahon S.M."/>
            <person name="Schaberg P.G."/>
            <person name="Yang J."/>
            <person name="Wegrzyn J.L."/>
            <person name="Swenson N.G."/>
        </authorList>
    </citation>
    <scope>NUCLEOTIDE SEQUENCE</scope>
    <source>
        <strain evidence="6">91603</strain>
    </source>
</reference>
<organism evidence="6 7">
    <name type="scientific">Acer negundo</name>
    <name type="common">Box elder</name>
    <dbReference type="NCBI Taxonomy" id="4023"/>
    <lineage>
        <taxon>Eukaryota</taxon>
        <taxon>Viridiplantae</taxon>
        <taxon>Streptophyta</taxon>
        <taxon>Embryophyta</taxon>
        <taxon>Tracheophyta</taxon>
        <taxon>Spermatophyta</taxon>
        <taxon>Magnoliopsida</taxon>
        <taxon>eudicotyledons</taxon>
        <taxon>Gunneridae</taxon>
        <taxon>Pentapetalae</taxon>
        <taxon>rosids</taxon>
        <taxon>malvids</taxon>
        <taxon>Sapindales</taxon>
        <taxon>Sapindaceae</taxon>
        <taxon>Hippocastanoideae</taxon>
        <taxon>Acereae</taxon>
        <taxon>Acer</taxon>
    </lineage>
</organism>
<dbReference type="PANTHER" id="PTHR47976">
    <property type="entry name" value="G-TYPE LECTIN S-RECEPTOR-LIKE SERINE/THREONINE-PROTEIN KINASE SD2-5"/>
    <property type="match status" value="1"/>
</dbReference>
<keyword evidence="2" id="KW-1015">Disulfide bond</keyword>
<dbReference type="GO" id="GO:0048544">
    <property type="term" value="P:recognition of pollen"/>
    <property type="evidence" value="ECO:0007669"/>
    <property type="project" value="InterPro"/>
</dbReference>
<comment type="caution">
    <text evidence="6">The sequence shown here is derived from an EMBL/GenBank/DDBJ whole genome shotgun (WGS) entry which is preliminary data.</text>
</comment>
<dbReference type="InterPro" id="IPR000858">
    <property type="entry name" value="S_locus_glycoprot_dom"/>
</dbReference>
<evidence type="ECO:0000313" key="6">
    <source>
        <dbReference type="EMBL" id="KAI9165217.1"/>
    </source>
</evidence>
<dbReference type="Proteomes" id="UP001064489">
    <property type="component" value="Chromosome 10"/>
</dbReference>
<name>A0AAD5IJA8_ACENE</name>
<dbReference type="Pfam" id="PF00954">
    <property type="entry name" value="S_locus_glycop"/>
    <property type="match status" value="1"/>
</dbReference>
<dbReference type="Pfam" id="PF01453">
    <property type="entry name" value="B_lectin"/>
    <property type="match status" value="1"/>
</dbReference>
<dbReference type="InterPro" id="IPR051343">
    <property type="entry name" value="G-type_lectin_kinases/EP1-like"/>
</dbReference>
<reference evidence="6" key="2">
    <citation type="submission" date="2023-02" db="EMBL/GenBank/DDBJ databases">
        <authorList>
            <person name="Swenson N.G."/>
            <person name="Wegrzyn J.L."/>
            <person name="Mcevoy S.L."/>
        </authorList>
    </citation>
    <scope>NUCLEOTIDE SEQUENCE</scope>
    <source>
        <strain evidence="6">91603</strain>
        <tissue evidence="6">Leaf</tissue>
    </source>
</reference>
<dbReference type="EMBL" id="JAJSOW010000105">
    <property type="protein sequence ID" value="KAI9165217.1"/>
    <property type="molecule type" value="Genomic_DNA"/>
</dbReference>
<gene>
    <name evidence="6" type="ORF">LWI28_009837</name>
</gene>
<evidence type="ECO:0000259" key="4">
    <source>
        <dbReference type="PROSITE" id="PS50927"/>
    </source>
</evidence>
<keyword evidence="1" id="KW-0732">Signal</keyword>
<feature type="domain" description="Apple" evidence="5">
    <location>
        <begin position="290"/>
        <end position="338"/>
    </location>
</feature>
<evidence type="ECO:0000313" key="7">
    <source>
        <dbReference type="Proteomes" id="UP001064489"/>
    </source>
</evidence>
<dbReference type="InterPro" id="IPR001480">
    <property type="entry name" value="Bulb-type_lectin_dom"/>
</dbReference>
<evidence type="ECO:0000259" key="5">
    <source>
        <dbReference type="PROSITE" id="PS50948"/>
    </source>
</evidence>
<keyword evidence="3" id="KW-0325">Glycoprotein</keyword>
<proteinExistence type="predicted"/>
<keyword evidence="7" id="KW-1185">Reference proteome</keyword>
<feature type="domain" description="Bulb-type lectin" evidence="4">
    <location>
        <begin position="108"/>
        <end position="233"/>
    </location>
</feature>